<keyword evidence="8 16" id="KW-0791">Threonine biosynthesis</keyword>
<proteinExistence type="inferred from homology"/>
<dbReference type="InterPro" id="IPR045865">
    <property type="entry name" value="ACT-like_dom_sf"/>
</dbReference>
<gene>
    <name evidence="19" type="ORF">FEG63_24350</name>
</gene>
<evidence type="ECO:0000256" key="9">
    <source>
        <dbReference type="ARBA" id="ARBA00022857"/>
    </source>
</evidence>
<evidence type="ECO:0000256" key="3">
    <source>
        <dbReference type="ARBA" id="ARBA00005062"/>
    </source>
</evidence>
<keyword evidence="20" id="KW-1185">Reference proteome</keyword>
<evidence type="ECO:0000313" key="20">
    <source>
        <dbReference type="Proteomes" id="UP000708347"/>
    </source>
</evidence>
<dbReference type="InterPro" id="IPR019811">
    <property type="entry name" value="HDH_CS"/>
</dbReference>
<evidence type="ECO:0000256" key="16">
    <source>
        <dbReference type="RuleBase" id="RU000579"/>
    </source>
</evidence>
<protein>
    <recommendedName>
        <fullName evidence="6 16">Homoserine dehydrogenase</fullName>
        <ecNumber evidence="5 16">1.1.1.3</ecNumber>
    </recommendedName>
</protein>
<comment type="pathway">
    <text evidence="3 16">Amino-acid biosynthesis; L-methionine biosynthesis via de novo pathway; L-homoserine from L-aspartate: step 3/3.</text>
</comment>
<dbReference type="Gene3D" id="3.30.360.10">
    <property type="entry name" value="Dihydrodipicolinate Reductase, domain 2"/>
    <property type="match status" value="1"/>
</dbReference>
<evidence type="ECO:0000256" key="10">
    <source>
        <dbReference type="ARBA" id="ARBA00023002"/>
    </source>
</evidence>
<comment type="pathway">
    <text evidence="2 16">Amino-acid biosynthesis; L-threonine biosynthesis; L-threonine from L-aspartate: step 3/5.</text>
</comment>
<evidence type="ECO:0000256" key="11">
    <source>
        <dbReference type="ARBA" id="ARBA00023053"/>
    </source>
</evidence>
<sequence length="447" mass="46012">MSAPDRANGAAETAASAIGVAVLGLGNVGSEVVRIIQESAPDLAARIGAPLELRGVAVRNISADRGLPMELLTDNVEELVSREDVDLVVEVMGPVEPARKAILTALEGGKSVVTANKALLAQSTGELAQAAERAHVDLYFEAAVAGAIPVIRPLTQSLAGDTVLRVAGIVNGTTNYILSEMASTGADYSSALADASALGYAEADPTADVEGYDAAAKAAILASIAFHTRVTADDVYREGISKITPADFESAKALGCTIKLLSICERVTGSDGQQRVSARVYPALVPLSHPLATVNGAFNAVVVEAEAAGRLMFYGQGAGGAPTASAVMGDLVMAARNRVQGGRGPRESKYAQLPIAPMGIIPTRYYLSMTVADRPGVLSSVAAEFAKREVSIAEVRQEGISGGSGARIVVVTHRATDAALSETVAALADHEAVQEVNSVLRLEGTSE</sequence>
<dbReference type="NCBIfam" id="NF004976">
    <property type="entry name" value="PRK06349.1"/>
    <property type="match status" value="1"/>
</dbReference>
<evidence type="ECO:0000256" key="2">
    <source>
        <dbReference type="ARBA" id="ARBA00005056"/>
    </source>
</evidence>
<dbReference type="PANTHER" id="PTHR43331">
    <property type="entry name" value="HOMOSERINE DEHYDROGENASE"/>
    <property type="match status" value="1"/>
</dbReference>
<comment type="caution">
    <text evidence="19">The sequence shown here is derived from an EMBL/GenBank/DDBJ whole genome shotgun (WGS) entry which is preliminary data.</text>
</comment>
<accession>A0ABX2K6L8</accession>
<evidence type="ECO:0000256" key="1">
    <source>
        <dbReference type="ARBA" id="ARBA00001920"/>
    </source>
</evidence>
<comment type="cofactor">
    <cofactor evidence="1">
        <name>a metal cation</name>
        <dbReference type="ChEBI" id="CHEBI:25213"/>
    </cofactor>
</comment>
<comment type="catalytic activity">
    <reaction evidence="14">
        <text>L-homoserine + NADP(+) = L-aspartate 4-semialdehyde + NADPH + H(+)</text>
        <dbReference type="Rhea" id="RHEA:15761"/>
        <dbReference type="ChEBI" id="CHEBI:15378"/>
        <dbReference type="ChEBI" id="CHEBI:57476"/>
        <dbReference type="ChEBI" id="CHEBI:57783"/>
        <dbReference type="ChEBI" id="CHEBI:58349"/>
        <dbReference type="ChEBI" id="CHEBI:537519"/>
        <dbReference type="EC" id="1.1.1.3"/>
    </reaction>
    <physiologicalReaction direction="right-to-left" evidence="14">
        <dbReference type="Rhea" id="RHEA:15763"/>
    </physiologicalReaction>
</comment>
<dbReference type="PANTHER" id="PTHR43331:SF1">
    <property type="entry name" value="HOMOSERINE DEHYDROGENASE"/>
    <property type="match status" value="1"/>
</dbReference>
<feature type="domain" description="ACT" evidence="18">
    <location>
        <begin position="366"/>
        <end position="441"/>
    </location>
</feature>
<organism evidence="19 20">
    <name type="scientific">Mycolicibacterium sphagni</name>
    <dbReference type="NCBI Taxonomy" id="1786"/>
    <lineage>
        <taxon>Bacteria</taxon>
        <taxon>Bacillati</taxon>
        <taxon>Actinomycetota</taxon>
        <taxon>Actinomycetes</taxon>
        <taxon>Mycobacteriales</taxon>
        <taxon>Mycobacteriaceae</taxon>
        <taxon>Mycolicibacterium</taxon>
    </lineage>
</organism>
<dbReference type="InterPro" id="IPR016204">
    <property type="entry name" value="HDH"/>
</dbReference>
<evidence type="ECO:0000256" key="14">
    <source>
        <dbReference type="ARBA" id="ARBA00048841"/>
    </source>
</evidence>
<dbReference type="SUPFAM" id="SSF55347">
    <property type="entry name" value="Glyceraldehyde-3-phosphate dehydrogenase-like, C-terminal domain"/>
    <property type="match status" value="1"/>
</dbReference>
<reference evidence="19 20" key="1">
    <citation type="submission" date="2019-05" db="EMBL/GenBank/DDBJ databases">
        <title>Mycolicibacterium sphagni ENV482 genome assembly.</title>
        <authorList>
            <person name="Chen W."/>
            <person name="Faulkner N.W."/>
            <person name="Hyman M.R."/>
        </authorList>
    </citation>
    <scope>NUCLEOTIDE SEQUENCE [LARGE SCALE GENOMIC DNA]</scope>
    <source>
        <strain evidence="19 20">ENV482</strain>
    </source>
</reference>
<dbReference type="InterPro" id="IPR002912">
    <property type="entry name" value="ACT_dom"/>
</dbReference>
<keyword evidence="9 16" id="KW-0521">NADP</keyword>
<dbReference type="InterPro" id="IPR001342">
    <property type="entry name" value="HDH_cat"/>
</dbReference>
<dbReference type="RefSeq" id="WP_174400386.1">
    <property type="nucleotide sequence ID" value="NZ_VBSB01000018.1"/>
</dbReference>
<evidence type="ECO:0000256" key="5">
    <source>
        <dbReference type="ARBA" id="ARBA00013213"/>
    </source>
</evidence>
<comment type="catalytic activity">
    <reaction evidence="15">
        <text>L-homoserine + NAD(+) = L-aspartate 4-semialdehyde + NADH + H(+)</text>
        <dbReference type="Rhea" id="RHEA:15757"/>
        <dbReference type="ChEBI" id="CHEBI:15378"/>
        <dbReference type="ChEBI" id="CHEBI:57476"/>
        <dbReference type="ChEBI" id="CHEBI:57540"/>
        <dbReference type="ChEBI" id="CHEBI:57945"/>
        <dbReference type="ChEBI" id="CHEBI:537519"/>
        <dbReference type="EC" id="1.1.1.3"/>
    </reaction>
    <physiologicalReaction direction="right-to-left" evidence="15">
        <dbReference type="Rhea" id="RHEA:15759"/>
    </physiologicalReaction>
</comment>
<dbReference type="Pfam" id="PF03447">
    <property type="entry name" value="NAD_binding_3"/>
    <property type="match status" value="1"/>
</dbReference>
<dbReference type="Proteomes" id="UP000708347">
    <property type="component" value="Unassembled WGS sequence"/>
</dbReference>
<keyword evidence="7 16" id="KW-0028">Amino-acid biosynthesis</keyword>
<dbReference type="InterPro" id="IPR005106">
    <property type="entry name" value="Asp/hSer_DH_NAD-bd"/>
</dbReference>
<dbReference type="SUPFAM" id="SSF51735">
    <property type="entry name" value="NAD(P)-binding Rossmann-fold domains"/>
    <property type="match status" value="1"/>
</dbReference>
<dbReference type="PROSITE" id="PS01042">
    <property type="entry name" value="HOMOSER_DHGENASE"/>
    <property type="match status" value="1"/>
</dbReference>
<dbReference type="EMBL" id="VBSB01000018">
    <property type="protein sequence ID" value="NTY62671.1"/>
    <property type="molecule type" value="Genomic_DNA"/>
</dbReference>
<dbReference type="SUPFAM" id="SSF55021">
    <property type="entry name" value="ACT-like"/>
    <property type="match status" value="1"/>
</dbReference>
<dbReference type="EC" id="1.1.1.3" evidence="5 16"/>
<evidence type="ECO:0000256" key="6">
    <source>
        <dbReference type="ARBA" id="ARBA00013376"/>
    </source>
</evidence>
<dbReference type="InterPro" id="IPR036291">
    <property type="entry name" value="NAD(P)-bd_dom_sf"/>
</dbReference>
<comment type="similarity">
    <text evidence="4 17">Belongs to the homoserine dehydrogenase family.</text>
</comment>
<evidence type="ECO:0000256" key="7">
    <source>
        <dbReference type="ARBA" id="ARBA00022605"/>
    </source>
</evidence>
<keyword evidence="10 16" id="KW-0560">Oxidoreductase</keyword>
<keyword evidence="11" id="KW-0915">Sodium</keyword>
<dbReference type="PIRSF" id="PIRSF000098">
    <property type="entry name" value="Homoser_dehydrog"/>
    <property type="match status" value="1"/>
</dbReference>
<evidence type="ECO:0000256" key="12">
    <source>
        <dbReference type="ARBA" id="ARBA00023167"/>
    </source>
</evidence>
<dbReference type="PROSITE" id="PS51671">
    <property type="entry name" value="ACT"/>
    <property type="match status" value="1"/>
</dbReference>
<evidence type="ECO:0000259" key="18">
    <source>
        <dbReference type="PROSITE" id="PS51671"/>
    </source>
</evidence>
<evidence type="ECO:0000256" key="4">
    <source>
        <dbReference type="ARBA" id="ARBA00006753"/>
    </source>
</evidence>
<dbReference type="Pfam" id="PF01842">
    <property type="entry name" value="ACT"/>
    <property type="match status" value="1"/>
</dbReference>
<evidence type="ECO:0000256" key="17">
    <source>
        <dbReference type="RuleBase" id="RU004171"/>
    </source>
</evidence>
<keyword evidence="12 16" id="KW-0486">Methionine biosynthesis</keyword>
<evidence type="ECO:0000256" key="13">
    <source>
        <dbReference type="ARBA" id="ARBA00044930"/>
    </source>
</evidence>
<evidence type="ECO:0000313" key="19">
    <source>
        <dbReference type="EMBL" id="NTY62671.1"/>
    </source>
</evidence>
<name>A0ABX2K6L8_9MYCO</name>
<dbReference type="Gene3D" id="3.30.70.260">
    <property type="match status" value="1"/>
</dbReference>
<comment type="function">
    <text evidence="13">Catalyzes the conversion of L-aspartate-beta-semialdehyde (L-Asa) to L-homoserine (L-Hse), the third step in the biosynthesis of threonine and methionine from aspartate.</text>
</comment>
<evidence type="ECO:0000256" key="8">
    <source>
        <dbReference type="ARBA" id="ARBA00022697"/>
    </source>
</evidence>
<dbReference type="CDD" id="cd04881">
    <property type="entry name" value="ACT_HSDH-Hom"/>
    <property type="match status" value="1"/>
</dbReference>
<dbReference type="Gene3D" id="3.40.50.720">
    <property type="entry name" value="NAD(P)-binding Rossmann-like Domain"/>
    <property type="match status" value="1"/>
</dbReference>
<evidence type="ECO:0000256" key="15">
    <source>
        <dbReference type="ARBA" id="ARBA00049031"/>
    </source>
</evidence>
<dbReference type="Pfam" id="PF00742">
    <property type="entry name" value="Homoserine_dh"/>
    <property type="match status" value="1"/>
</dbReference>